<dbReference type="PANTHER" id="PTHR12930">
    <property type="entry name" value="ZINC FINGER PROTEIN 183"/>
    <property type="match status" value="1"/>
</dbReference>
<evidence type="ECO:0000256" key="1">
    <source>
        <dbReference type="ARBA" id="ARBA00003777"/>
    </source>
</evidence>
<dbReference type="Proteomes" id="UP000030161">
    <property type="component" value="Unassembled WGS sequence"/>
</dbReference>
<dbReference type="InterPro" id="IPR039971">
    <property type="entry name" value="CWC24-like"/>
</dbReference>
<evidence type="ECO:0000313" key="12">
    <source>
        <dbReference type="EMBL" id="KGR15897.1"/>
    </source>
</evidence>
<feature type="region of interest" description="Disordered" evidence="9">
    <location>
        <begin position="43"/>
        <end position="68"/>
    </location>
</feature>
<proteinExistence type="inferred from homology"/>
<dbReference type="PROSITE" id="PS50103">
    <property type="entry name" value="ZF_C3H1"/>
    <property type="match status" value="1"/>
</dbReference>
<evidence type="ECO:0000259" key="10">
    <source>
        <dbReference type="PROSITE" id="PS50089"/>
    </source>
</evidence>
<comment type="similarity">
    <text evidence="2 8">Belongs to the CWC24 family.</text>
</comment>
<feature type="domain" description="RING-type" evidence="10">
    <location>
        <begin position="156"/>
        <end position="196"/>
    </location>
</feature>
<evidence type="ECO:0000256" key="5">
    <source>
        <dbReference type="ARBA" id="ARBA00022771"/>
    </source>
</evidence>
<dbReference type="SMR" id="A0AB34PZ15"/>
<dbReference type="AlphaFoldDB" id="A0AB34PZ15"/>
<dbReference type="Pfam" id="PF00642">
    <property type="entry name" value="zf-CCCH"/>
    <property type="match status" value="1"/>
</dbReference>
<comment type="subunit">
    <text evidence="8">Associated with the spliceosome.</text>
</comment>
<dbReference type="GO" id="GO:0008270">
    <property type="term" value="F:zinc ion binding"/>
    <property type="evidence" value="ECO:0007669"/>
    <property type="project" value="UniProtKB-KW"/>
</dbReference>
<keyword evidence="8" id="KW-0747">Spliceosome</keyword>
<keyword evidence="8" id="KW-0539">Nucleus</keyword>
<evidence type="ECO:0000313" key="13">
    <source>
        <dbReference type="Proteomes" id="UP000030161"/>
    </source>
</evidence>
<dbReference type="SMART" id="SM00184">
    <property type="entry name" value="RING"/>
    <property type="match status" value="1"/>
</dbReference>
<dbReference type="GO" id="GO:0034247">
    <property type="term" value="P:snoRNA splicing"/>
    <property type="evidence" value="ECO:0007669"/>
    <property type="project" value="TreeGrafter"/>
</dbReference>
<dbReference type="SUPFAM" id="SSF90229">
    <property type="entry name" value="CCCH zinc finger"/>
    <property type="match status" value="1"/>
</dbReference>
<keyword evidence="6 7" id="KW-0862">Zinc</keyword>
<dbReference type="Gene3D" id="3.30.40.10">
    <property type="entry name" value="Zinc/RING finger domain, C3HC4 (zinc finger)"/>
    <property type="match status" value="1"/>
</dbReference>
<dbReference type="SMART" id="SM00356">
    <property type="entry name" value="ZnF_C3H1"/>
    <property type="match status" value="1"/>
</dbReference>
<organism evidence="12 13">
    <name type="scientific">Candida albicans P78048</name>
    <dbReference type="NCBI Taxonomy" id="1094989"/>
    <lineage>
        <taxon>Eukaryota</taxon>
        <taxon>Fungi</taxon>
        <taxon>Dikarya</taxon>
        <taxon>Ascomycota</taxon>
        <taxon>Saccharomycotina</taxon>
        <taxon>Pichiomycetes</taxon>
        <taxon>Debaryomycetaceae</taxon>
        <taxon>Candida/Lodderomyces clade</taxon>
        <taxon>Candida</taxon>
    </lineage>
</organism>
<dbReference type="SUPFAM" id="SSF57850">
    <property type="entry name" value="RING/U-box"/>
    <property type="match status" value="1"/>
</dbReference>
<keyword evidence="8" id="KW-0508">mRNA splicing</keyword>
<accession>A0AB34PZ15</accession>
<evidence type="ECO:0000256" key="4">
    <source>
        <dbReference type="ARBA" id="ARBA00022723"/>
    </source>
</evidence>
<comment type="function">
    <text evidence="1 8">Involved in pre-mRNA splicing.</text>
</comment>
<evidence type="ECO:0000256" key="6">
    <source>
        <dbReference type="ARBA" id="ARBA00022833"/>
    </source>
</evidence>
<keyword evidence="8" id="KW-0238">DNA-binding</keyword>
<keyword evidence="8" id="KW-0507">mRNA processing</keyword>
<dbReference type="CDD" id="cd16539">
    <property type="entry name" value="RING-HC_RNF113A_B"/>
    <property type="match status" value="1"/>
</dbReference>
<evidence type="ECO:0000256" key="3">
    <source>
        <dbReference type="ARBA" id="ARBA00020647"/>
    </source>
</evidence>
<evidence type="ECO:0000256" key="8">
    <source>
        <dbReference type="RuleBase" id="RU367110"/>
    </source>
</evidence>
<keyword evidence="5 7" id="KW-0863">Zinc-finger</keyword>
<dbReference type="InterPro" id="IPR000571">
    <property type="entry name" value="Znf_CCCH"/>
</dbReference>
<protein>
    <recommendedName>
        <fullName evidence="3 8">Pre-mRNA-splicing factor CWC24</fullName>
    </recommendedName>
</protein>
<dbReference type="InterPro" id="IPR027370">
    <property type="entry name" value="Znf-RING_euk"/>
</dbReference>
<comment type="subcellular location">
    <subcellularLocation>
        <location evidence="8">Nucleus</location>
    </subcellularLocation>
</comment>
<dbReference type="InterPro" id="IPR013083">
    <property type="entry name" value="Znf_RING/FYVE/PHD"/>
</dbReference>
<evidence type="ECO:0000256" key="7">
    <source>
        <dbReference type="PROSITE-ProRule" id="PRU00723"/>
    </source>
</evidence>
<keyword evidence="4 7" id="KW-0479">Metal-binding</keyword>
<dbReference type="Gene3D" id="4.10.1000.10">
    <property type="entry name" value="Zinc finger, CCCH-type"/>
    <property type="match status" value="1"/>
</dbReference>
<feature type="region of interest" description="Disordered" evidence="9">
    <location>
        <begin position="19"/>
        <end position="38"/>
    </location>
</feature>
<dbReference type="GO" id="GO:0005684">
    <property type="term" value="C:U2-type spliceosomal complex"/>
    <property type="evidence" value="ECO:0007669"/>
    <property type="project" value="TreeGrafter"/>
</dbReference>
<comment type="caution">
    <text evidence="12">The sequence shown here is derived from an EMBL/GenBank/DDBJ whole genome shotgun (WGS) entry which is preliminary data.</text>
</comment>
<feature type="zinc finger region" description="C3H1-type" evidence="7">
    <location>
        <begin position="98"/>
        <end position="126"/>
    </location>
</feature>
<dbReference type="GO" id="GO:0003677">
    <property type="term" value="F:DNA binding"/>
    <property type="evidence" value="ECO:0007669"/>
    <property type="project" value="UniProtKB-UniRule"/>
</dbReference>
<gene>
    <name evidence="12" type="ORF">MG3_01489</name>
</gene>
<name>A0AB34PZ15_CANAX</name>
<feature type="domain" description="C3H1-type" evidence="11">
    <location>
        <begin position="98"/>
        <end position="126"/>
    </location>
</feature>
<dbReference type="InterPro" id="IPR036855">
    <property type="entry name" value="Znf_CCCH_sf"/>
</dbReference>
<evidence type="ECO:0000256" key="2">
    <source>
        <dbReference type="ARBA" id="ARBA00009161"/>
    </source>
</evidence>
<dbReference type="PROSITE" id="PS50089">
    <property type="entry name" value="ZF_RING_2"/>
    <property type="match status" value="1"/>
</dbReference>
<dbReference type="Pfam" id="PF13445">
    <property type="entry name" value="zf-RING_UBOX"/>
    <property type="match status" value="1"/>
</dbReference>
<sequence>MFKKRVIKDSRVSKRKIGDINEASEDAPDTQVTKKSTLITKKSDIQKKSVVMPRSSPQTPLSKSSSDDAAAVEVVSQKSKKGELKPLAANIKTTIITDFQPDVCKDFQQTGYCGYGDTCKFLHVRDESRQKIPIKKDWEIGGQKEVKEKEDIPFKCVLCKSDYKSPIKTECGHIFCKACFLDRYKAKKKGTCFICHKETNGTMVPVNIDKLSATQV</sequence>
<feature type="compositionally biased region" description="Low complexity" evidence="9">
    <location>
        <begin position="55"/>
        <end position="64"/>
    </location>
</feature>
<evidence type="ECO:0000259" key="11">
    <source>
        <dbReference type="PROSITE" id="PS50103"/>
    </source>
</evidence>
<dbReference type="EMBL" id="AJIX01000010">
    <property type="protein sequence ID" value="KGR15897.1"/>
    <property type="molecule type" value="Genomic_DNA"/>
</dbReference>
<dbReference type="GO" id="GO:0006397">
    <property type="term" value="P:mRNA processing"/>
    <property type="evidence" value="ECO:0007669"/>
    <property type="project" value="UniProtKB-KW"/>
</dbReference>
<evidence type="ECO:0000256" key="9">
    <source>
        <dbReference type="SAM" id="MobiDB-lite"/>
    </source>
</evidence>
<dbReference type="InterPro" id="IPR001841">
    <property type="entry name" value="Znf_RING"/>
</dbReference>
<dbReference type="PANTHER" id="PTHR12930:SF0">
    <property type="entry name" value="RING FINGER PROTEIN 113B"/>
    <property type="match status" value="1"/>
</dbReference>
<reference evidence="12 13" key="1">
    <citation type="submission" date="2013-12" db="EMBL/GenBank/DDBJ databases">
        <title>The Genome Sequence of Candida albicans P78048.</title>
        <authorList>
            <consortium name="The Broad Institute Genome Sequencing Platform"/>
            <consortium name="The Broad Institute Genome Sequencing Center for Infectious Disease"/>
            <person name="Cuomo C."/>
            <person name="Bennett R."/>
            <person name="Hirakawa M."/>
            <person name="Noverr M."/>
            <person name="Mitchell A."/>
            <person name="Young S.K."/>
            <person name="Zeng Q."/>
            <person name="Gargeya S."/>
            <person name="Fitzgerald M."/>
            <person name="Abouelleil A."/>
            <person name="Alvarado L."/>
            <person name="Berlin A.M."/>
            <person name="Chapman S.B."/>
            <person name="Dewar J."/>
            <person name="Goldberg J."/>
            <person name="Griggs A."/>
            <person name="Gujja S."/>
            <person name="Hansen M."/>
            <person name="Howarth C."/>
            <person name="Imamovic A."/>
            <person name="Larimer J."/>
            <person name="McCowan C."/>
            <person name="Murphy C."/>
            <person name="Pearson M."/>
            <person name="Priest M."/>
            <person name="Roberts A."/>
            <person name="Saif S."/>
            <person name="Shea T."/>
            <person name="Sykes S."/>
            <person name="Wortman J."/>
            <person name="Nusbaum C."/>
            <person name="Birren B."/>
        </authorList>
    </citation>
    <scope>NUCLEOTIDE SEQUENCE [LARGE SCALE GENOMIC DNA]</scope>
    <source>
        <strain evidence="12 13">P78048</strain>
    </source>
</reference>